<dbReference type="OrthoDB" id="2082885at2"/>
<reference evidence="2 3" key="1">
    <citation type="submission" date="2015-09" db="EMBL/GenBank/DDBJ databases">
        <authorList>
            <consortium name="Pathogen Informatics"/>
        </authorList>
    </citation>
    <scope>NUCLEOTIDE SEQUENCE [LARGE SCALE GENOMIC DNA]</scope>
    <source>
        <strain evidence="2 3">2789STDY5834939</strain>
    </source>
</reference>
<dbReference type="Proteomes" id="UP000095765">
    <property type="component" value="Unassembled WGS sequence"/>
</dbReference>
<proteinExistence type="predicted"/>
<feature type="transmembrane region" description="Helical" evidence="1">
    <location>
        <begin position="27"/>
        <end position="49"/>
    </location>
</feature>
<gene>
    <name evidence="2" type="ORF">ERS852551_00194</name>
</gene>
<accession>A0A174LQV9</accession>
<dbReference type="AlphaFoldDB" id="A0A174LQV9"/>
<evidence type="ECO:0000313" key="2">
    <source>
        <dbReference type="EMBL" id="CUP23889.1"/>
    </source>
</evidence>
<name>A0A174LQV9_9FIRM</name>
<dbReference type="RefSeq" id="WP_055243747.1">
    <property type="nucleotide sequence ID" value="NZ_CZBE01000001.1"/>
</dbReference>
<feature type="transmembrane region" description="Helical" evidence="1">
    <location>
        <begin position="55"/>
        <end position="80"/>
    </location>
</feature>
<keyword evidence="1" id="KW-0472">Membrane</keyword>
<evidence type="ECO:0000313" key="3">
    <source>
        <dbReference type="Proteomes" id="UP000095765"/>
    </source>
</evidence>
<protein>
    <submittedName>
        <fullName evidence="2">Uncharacterized protein</fullName>
    </submittedName>
</protein>
<sequence length="227" mass="24940">MQNVFETWLAGEYEWMRRYKAKVLGRSLRMVVPLTVIGSSGLFAGLAAINSGGAVGALYGAFGGLFMAAVVLSIYFAILLPGLSPAHFARKAEKTVCTLLSDAAERESFAREMIAVASDPSQSFDFEMVGPKSNHTPAWFAHTPHYACMRGGSPAYIVVRLTDVREIRPDEEKRTATTRSGNARRIHFYTLYTIGFFQTPGIGLPDQAMGFFDKGIRDRALAMLERG</sequence>
<evidence type="ECO:0000256" key="1">
    <source>
        <dbReference type="SAM" id="Phobius"/>
    </source>
</evidence>
<dbReference type="EMBL" id="CZBE01000001">
    <property type="protein sequence ID" value="CUP23889.1"/>
    <property type="molecule type" value="Genomic_DNA"/>
</dbReference>
<keyword evidence="1" id="KW-0812">Transmembrane</keyword>
<keyword evidence="1" id="KW-1133">Transmembrane helix</keyword>
<organism evidence="2 3">
    <name type="scientific">Anaerotruncus colihominis</name>
    <dbReference type="NCBI Taxonomy" id="169435"/>
    <lineage>
        <taxon>Bacteria</taxon>
        <taxon>Bacillati</taxon>
        <taxon>Bacillota</taxon>
        <taxon>Clostridia</taxon>
        <taxon>Eubacteriales</taxon>
        <taxon>Oscillospiraceae</taxon>
        <taxon>Anaerotruncus</taxon>
    </lineage>
</organism>